<keyword evidence="2 6" id="KW-0812">Transmembrane</keyword>
<evidence type="ECO:0000256" key="3">
    <source>
        <dbReference type="ARBA" id="ARBA00022989"/>
    </source>
</evidence>
<accession>A0A9Q0GI63</accession>
<reference evidence="7" key="1">
    <citation type="submission" date="2022-02" db="EMBL/GenBank/DDBJ databases">
        <authorList>
            <person name="Henning P.M."/>
            <person name="McCubbin A.G."/>
            <person name="Shore J.S."/>
        </authorList>
    </citation>
    <scope>NUCLEOTIDE SEQUENCE</scope>
    <source>
        <strain evidence="7">F60SS</strain>
        <tissue evidence="7">Leaves</tissue>
    </source>
</reference>
<protein>
    <recommendedName>
        <fullName evidence="9">WAT1-related protein</fullName>
    </recommendedName>
</protein>
<keyword evidence="8" id="KW-1185">Reference proteome</keyword>
<feature type="compositionally biased region" description="Polar residues" evidence="5">
    <location>
        <begin position="122"/>
        <end position="132"/>
    </location>
</feature>
<keyword evidence="4 6" id="KW-0472">Membrane</keyword>
<evidence type="ECO:0000256" key="6">
    <source>
        <dbReference type="SAM" id="Phobius"/>
    </source>
</evidence>
<feature type="transmembrane region" description="Helical" evidence="6">
    <location>
        <begin position="87"/>
        <end position="105"/>
    </location>
</feature>
<comment type="caution">
    <text evidence="7">The sequence shown here is derived from an EMBL/GenBank/DDBJ whole genome shotgun (WGS) entry which is preliminary data.</text>
</comment>
<dbReference type="InterPro" id="IPR037185">
    <property type="entry name" value="EmrE-like"/>
</dbReference>
<evidence type="ECO:0008006" key="9">
    <source>
        <dbReference type="Google" id="ProtNLM"/>
    </source>
</evidence>
<dbReference type="EMBL" id="JAKUCV010000227">
    <property type="protein sequence ID" value="KAJ4850759.1"/>
    <property type="molecule type" value="Genomic_DNA"/>
</dbReference>
<dbReference type="SUPFAM" id="SSF103481">
    <property type="entry name" value="Multidrug resistance efflux transporter EmrE"/>
    <property type="match status" value="1"/>
</dbReference>
<name>A0A9Q0GI63_9ROSI</name>
<dbReference type="AlphaFoldDB" id="A0A9Q0GI63"/>
<dbReference type="GO" id="GO:0016020">
    <property type="term" value="C:membrane"/>
    <property type="evidence" value="ECO:0007669"/>
    <property type="project" value="InterPro"/>
</dbReference>
<evidence type="ECO:0000313" key="8">
    <source>
        <dbReference type="Proteomes" id="UP001141552"/>
    </source>
</evidence>
<reference evidence="7" key="2">
    <citation type="journal article" date="2023" name="Plants (Basel)">
        <title>Annotation of the Turnera subulata (Passifloraceae) Draft Genome Reveals the S-Locus Evolved after the Divergence of Turneroideae from Passifloroideae in a Stepwise Manner.</title>
        <authorList>
            <person name="Henning P.M."/>
            <person name="Roalson E.H."/>
            <person name="Mir W."/>
            <person name="McCubbin A.G."/>
            <person name="Shore J.S."/>
        </authorList>
    </citation>
    <scope>NUCLEOTIDE SEQUENCE</scope>
    <source>
        <tissue evidence="7">Leaves</tissue>
    </source>
</reference>
<evidence type="ECO:0000313" key="7">
    <source>
        <dbReference type="EMBL" id="KAJ4850759.1"/>
    </source>
</evidence>
<dbReference type="PANTHER" id="PTHR31218">
    <property type="entry name" value="WAT1-RELATED PROTEIN"/>
    <property type="match status" value="1"/>
</dbReference>
<feature type="region of interest" description="Disordered" evidence="5">
    <location>
        <begin position="115"/>
        <end position="139"/>
    </location>
</feature>
<dbReference type="GO" id="GO:0022857">
    <property type="term" value="F:transmembrane transporter activity"/>
    <property type="evidence" value="ECO:0007669"/>
    <property type="project" value="InterPro"/>
</dbReference>
<proteinExistence type="predicted"/>
<evidence type="ECO:0000256" key="1">
    <source>
        <dbReference type="ARBA" id="ARBA00004141"/>
    </source>
</evidence>
<evidence type="ECO:0000256" key="5">
    <source>
        <dbReference type="SAM" id="MobiDB-lite"/>
    </source>
</evidence>
<feature type="transmembrane region" description="Helical" evidence="6">
    <location>
        <begin position="29"/>
        <end position="48"/>
    </location>
</feature>
<evidence type="ECO:0000256" key="2">
    <source>
        <dbReference type="ARBA" id="ARBA00022692"/>
    </source>
</evidence>
<dbReference type="OrthoDB" id="1746609at2759"/>
<dbReference type="InterPro" id="IPR030184">
    <property type="entry name" value="WAT1-related"/>
</dbReference>
<feature type="transmembrane region" description="Helical" evidence="6">
    <location>
        <begin position="60"/>
        <end position="81"/>
    </location>
</feature>
<keyword evidence="3 6" id="KW-1133">Transmembrane helix</keyword>
<gene>
    <name evidence="7" type="ORF">Tsubulata_050223</name>
</gene>
<sequence>MFFTYLIGVFISAPVCIIAEPNLSAWRLAPDISLVVIIYAGWVALCFILRTWAVRIKGPVYLAIFKPLSIAIAAFMSFIFLGEALHLGSVIGAIIICVGFYAVLWGKAKEEEETPEDPLAFHNSTPSSNDKTTPLLATP</sequence>
<organism evidence="7 8">
    <name type="scientific">Turnera subulata</name>
    <dbReference type="NCBI Taxonomy" id="218843"/>
    <lineage>
        <taxon>Eukaryota</taxon>
        <taxon>Viridiplantae</taxon>
        <taxon>Streptophyta</taxon>
        <taxon>Embryophyta</taxon>
        <taxon>Tracheophyta</taxon>
        <taxon>Spermatophyta</taxon>
        <taxon>Magnoliopsida</taxon>
        <taxon>eudicotyledons</taxon>
        <taxon>Gunneridae</taxon>
        <taxon>Pentapetalae</taxon>
        <taxon>rosids</taxon>
        <taxon>fabids</taxon>
        <taxon>Malpighiales</taxon>
        <taxon>Passifloraceae</taxon>
        <taxon>Turnera</taxon>
    </lineage>
</organism>
<comment type="subcellular location">
    <subcellularLocation>
        <location evidence="1">Membrane</location>
        <topology evidence="1">Multi-pass membrane protein</topology>
    </subcellularLocation>
</comment>
<evidence type="ECO:0000256" key="4">
    <source>
        <dbReference type="ARBA" id="ARBA00023136"/>
    </source>
</evidence>
<dbReference type="Proteomes" id="UP001141552">
    <property type="component" value="Unassembled WGS sequence"/>
</dbReference>